<reference evidence="9" key="1">
    <citation type="submission" date="2021-01" db="EMBL/GenBank/DDBJ databases">
        <title>Whole genome shotgun sequence of Planosporangium mesophilum NBRC 109066.</title>
        <authorList>
            <person name="Komaki H."/>
            <person name="Tamura T."/>
        </authorList>
    </citation>
    <scope>NUCLEOTIDE SEQUENCE</scope>
    <source>
        <strain evidence="9">NBRC 109066</strain>
    </source>
</reference>
<dbReference type="InterPro" id="IPR035906">
    <property type="entry name" value="MetI-like_sf"/>
</dbReference>
<evidence type="ECO:0000256" key="4">
    <source>
        <dbReference type="ARBA" id="ARBA00022692"/>
    </source>
</evidence>
<feature type="transmembrane region" description="Helical" evidence="7">
    <location>
        <begin position="215"/>
        <end position="236"/>
    </location>
</feature>
<evidence type="ECO:0000256" key="3">
    <source>
        <dbReference type="ARBA" id="ARBA00022475"/>
    </source>
</evidence>
<dbReference type="EMBL" id="BOON01000031">
    <property type="protein sequence ID" value="GII23765.1"/>
    <property type="molecule type" value="Genomic_DNA"/>
</dbReference>
<keyword evidence="10" id="KW-1185">Reference proteome</keyword>
<keyword evidence="6 7" id="KW-0472">Membrane</keyword>
<dbReference type="PROSITE" id="PS50928">
    <property type="entry name" value="ABC_TM1"/>
    <property type="match status" value="1"/>
</dbReference>
<dbReference type="SUPFAM" id="SSF161098">
    <property type="entry name" value="MetI-like"/>
    <property type="match status" value="1"/>
</dbReference>
<dbReference type="Gene3D" id="1.10.3720.10">
    <property type="entry name" value="MetI-like"/>
    <property type="match status" value="1"/>
</dbReference>
<keyword evidence="2 7" id="KW-0813">Transport</keyword>
<evidence type="ECO:0000259" key="8">
    <source>
        <dbReference type="PROSITE" id="PS50928"/>
    </source>
</evidence>
<evidence type="ECO:0000256" key="2">
    <source>
        <dbReference type="ARBA" id="ARBA00022448"/>
    </source>
</evidence>
<dbReference type="PANTHER" id="PTHR30151">
    <property type="entry name" value="ALKANE SULFONATE ABC TRANSPORTER-RELATED, MEMBRANE SUBUNIT"/>
    <property type="match status" value="1"/>
</dbReference>
<keyword evidence="5 7" id="KW-1133">Transmembrane helix</keyword>
<dbReference type="PANTHER" id="PTHR30151:SF20">
    <property type="entry name" value="ABC TRANSPORTER PERMEASE PROTEIN HI_0355-RELATED"/>
    <property type="match status" value="1"/>
</dbReference>
<feature type="transmembrane region" description="Helical" evidence="7">
    <location>
        <begin position="89"/>
        <end position="115"/>
    </location>
</feature>
<feature type="transmembrane region" description="Helical" evidence="7">
    <location>
        <begin position="121"/>
        <end position="140"/>
    </location>
</feature>
<dbReference type="AlphaFoldDB" id="A0A8J3X0V2"/>
<dbReference type="GO" id="GO:0005886">
    <property type="term" value="C:plasma membrane"/>
    <property type="evidence" value="ECO:0007669"/>
    <property type="project" value="UniProtKB-SubCell"/>
</dbReference>
<dbReference type="GO" id="GO:0055085">
    <property type="term" value="P:transmembrane transport"/>
    <property type="evidence" value="ECO:0007669"/>
    <property type="project" value="InterPro"/>
</dbReference>
<comment type="subcellular location">
    <subcellularLocation>
        <location evidence="1 7">Cell membrane</location>
        <topology evidence="1 7">Multi-pass membrane protein</topology>
    </subcellularLocation>
</comment>
<proteinExistence type="inferred from homology"/>
<keyword evidence="4 7" id="KW-0812">Transmembrane</keyword>
<protein>
    <submittedName>
        <fullName evidence="9">ABC transporter permease</fullName>
    </submittedName>
</protein>
<evidence type="ECO:0000256" key="5">
    <source>
        <dbReference type="ARBA" id="ARBA00022989"/>
    </source>
</evidence>
<evidence type="ECO:0000256" key="1">
    <source>
        <dbReference type="ARBA" id="ARBA00004651"/>
    </source>
</evidence>
<sequence length="251" mass="26702">MRTPRVVAPFFGVVGTVAVWWLATALFHIRPLFLPAPPDIVSAFRRQPAYLLHEAWATVTETIIGFGIAAAAGLGVAVVLAASRTVERALLPLFVALNSVPKVSVAPLLVVWLGFGPRPKIFMVVLICFFPVVVATMAGLSSTPAELSDLVRSLSASWWQTYVKVRLPWALPQIFVGLKVAVSLAVVGAVVAEISNPNRGLGAVIVLSGTSFDTPLAFAAIVLLALISVVLFYLVASAERLLLPWARAITG</sequence>
<dbReference type="InterPro" id="IPR000515">
    <property type="entry name" value="MetI-like"/>
</dbReference>
<feature type="transmembrane region" description="Helical" evidence="7">
    <location>
        <begin position="174"/>
        <end position="195"/>
    </location>
</feature>
<name>A0A8J3X0V2_9ACTN</name>
<gene>
    <name evidence="9" type="ORF">Pme01_33620</name>
</gene>
<feature type="domain" description="ABC transmembrane type-1" evidence="8">
    <location>
        <begin position="55"/>
        <end position="235"/>
    </location>
</feature>
<dbReference type="Pfam" id="PF00528">
    <property type="entry name" value="BPD_transp_1"/>
    <property type="match status" value="1"/>
</dbReference>
<evidence type="ECO:0000313" key="9">
    <source>
        <dbReference type="EMBL" id="GII23765.1"/>
    </source>
</evidence>
<accession>A0A8J3X0V2</accession>
<evidence type="ECO:0000256" key="6">
    <source>
        <dbReference type="ARBA" id="ARBA00023136"/>
    </source>
</evidence>
<feature type="transmembrane region" description="Helical" evidence="7">
    <location>
        <begin position="63"/>
        <end position="82"/>
    </location>
</feature>
<keyword evidence="3" id="KW-1003">Cell membrane</keyword>
<evidence type="ECO:0000313" key="10">
    <source>
        <dbReference type="Proteomes" id="UP000599074"/>
    </source>
</evidence>
<feature type="transmembrane region" description="Helical" evidence="7">
    <location>
        <begin position="7"/>
        <end position="29"/>
    </location>
</feature>
<organism evidence="9 10">
    <name type="scientific">Planosporangium mesophilum</name>
    <dbReference type="NCBI Taxonomy" id="689768"/>
    <lineage>
        <taxon>Bacteria</taxon>
        <taxon>Bacillati</taxon>
        <taxon>Actinomycetota</taxon>
        <taxon>Actinomycetes</taxon>
        <taxon>Micromonosporales</taxon>
        <taxon>Micromonosporaceae</taxon>
        <taxon>Planosporangium</taxon>
    </lineage>
</organism>
<evidence type="ECO:0000256" key="7">
    <source>
        <dbReference type="RuleBase" id="RU363032"/>
    </source>
</evidence>
<dbReference type="CDD" id="cd06261">
    <property type="entry name" value="TM_PBP2"/>
    <property type="match status" value="1"/>
</dbReference>
<comment type="caution">
    <text evidence="9">The sequence shown here is derived from an EMBL/GenBank/DDBJ whole genome shotgun (WGS) entry which is preliminary data.</text>
</comment>
<comment type="similarity">
    <text evidence="7">Belongs to the binding-protein-dependent transport system permease family.</text>
</comment>
<dbReference type="Proteomes" id="UP000599074">
    <property type="component" value="Unassembled WGS sequence"/>
</dbReference>